<reference evidence="2" key="1">
    <citation type="journal article" date="2023" name="Hortic. Res.">
        <title>A chromosome-level phased genome enabling allele-level studies in sweet orange: a case study on citrus Huanglongbing tolerance.</title>
        <authorList>
            <person name="Wu B."/>
            <person name="Yu Q."/>
            <person name="Deng Z."/>
            <person name="Duan Y."/>
            <person name="Luo F."/>
            <person name="Gmitter F. Jr."/>
        </authorList>
    </citation>
    <scope>NUCLEOTIDE SEQUENCE [LARGE SCALE GENOMIC DNA]</scope>
    <source>
        <strain evidence="2">cv. Valencia</strain>
    </source>
</reference>
<protein>
    <submittedName>
        <fullName evidence="1">Retrovirus-related pol polyprotein from transposon RE2</fullName>
    </submittedName>
</protein>
<proteinExistence type="predicted"/>
<keyword evidence="2" id="KW-1185">Reference proteome</keyword>
<evidence type="ECO:0000313" key="2">
    <source>
        <dbReference type="Proteomes" id="UP000829398"/>
    </source>
</evidence>
<comment type="caution">
    <text evidence="1">The sequence shown here is derived from an EMBL/GenBank/DDBJ whole genome shotgun (WGS) entry which is preliminary data.</text>
</comment>
<dbReference type="Proteomes" id="UP000829398">
    <property type="component" value="Chromosome 3"/>
</dbReference>
<evidence type="ECO:0000313" key="1">
    <source>
        <dbReference type="EMBL" id="KAH9782071.1"/>
    </source>
</evidence>
<accession>A0ACB8M8K0</accession>
<dbReference type="EMBL" id="CM039172">
    <property type="protein sequence ID" value="KAH9782071.1"/>
    <property type="molecule type" value="Genomic_DNA"/>
</dbReference>
<name>A0ACB8M8K0_CITSI</name>
<sequence>MFSSSSVSQSSVDQSVFSSPLCTLHDNSSYQSPAASPCSAVLPTPGSLNSRQHHEPSSSSTSVPHQTPHISPLPQPLINQHSMTTRAKSGIFKPKTFLTVTQSYEPKSVKEALADLKWHMAMKEEFTALEKNQTWTLVPADTATKIIGNKWVFRVKYNLDGSVSKFKARLVAKGFHQTYGIDFFETFSPVVKPCTVRIILSLAVMHHWSVRQLDINNAFLNGELTEDGYMHQPAGFINSQYPSHVCKLNKALYGLKQAPRAWYDRLKNSLLQWGFQASRSDTSLFFQHNERDIIMVLIYVDDILVTGSNIVFIEKVIKQLGSEFALKDLGDFSYFLGLEVTPSAEGMHLSQTKYICDILSKTNMLGSKSCNTPISVSEKLQKDLGNPFENPSLYRSVIGSLQYVTLTRPEIAFTVSKLSQFLAAPTVLHWQACKRLLRYLQGTAHFGLQFHHSGSLNLTAYSNADWGSDPDDRRSMGGYCMFLGSNLVSWSSKKQTLVSRSTAESEYRALASATSEVLWITYLLKELKVQLDTSPLLYCDNKSAEALASNPKYHTRTKHIELDLHFIREHVAKKEFTIQHVSSSDQLADIFTKPLSFDHFAYMRSKLNVSPRP</sequence>
<gene>
    <name evidence="1" type="ORF">KPL71_008730</name>
</gene>
<organism evidence="1 2">
    <name type="scientific">Citrus sinensis</name>
    <name type="common">Sweet orange</name>
    <name type="synonym">Citrus aurantium var. sinensis</name>
    <dbReference type="NCBI Taxonomy" id="2711"/>
    <lineage>
        <taxon>Eukaryota</taxon>
        <taxon>Viridiplantae</taxon>
        <taxon>Streptophyta</taxon>
        <taxon>Embryophyta</taxon>
        <taxon>Tracheophyta</taxon>
        <taxon>Spermatophyta</taxon>
        <taxon>Magnoliopsida</taxon>
        <taxon>eudicotyledons</taxon>
        <taxon>Gunneridae</taxon>
        <taxon>Pentapetalae</taxon>
        <taxon>rosids</taxon>
        <taxon>malvids</taxon>
        <taxon>Sapindales</taxon>
        <taxon>Rutaceae</taxon>
        <taxon>Aurantioideae</taxon>
        <taxon>Citrus</taxon>
    </lineage>
</organism>